<sequence length="315" mass="32179">APDRLLPAGTWKTRAMLADARAGTTGDPASCPAGLDTAARAPETRPMVSAVGKAAALLRAFDPGVDVLSTRALAARTGIARSTVHVLAATLAAEGLLETVPGRGWRLGPLLVGLAGQIIEHTGLVAAVEGALGGLLRVAGQEVHVGQLVGGWLVYLHREAGPSSRGRAPMDNRVGLRAPAWRGGCGKAALSRLDPAEVDERVARLCRDEGVPAPDPVALAEELAAGREAGYVVSSSFQAGRTSVAAAVVDGDGRPLGGLSVAGPTTLFPRAVLLRTAQDVVAAADRARLAVRGPVAAVPRRRRSPTERNAVVPPG</sequence>
<organism evidence="6">
    <name type="scientific">uncultured Actinomycetospora sp</name>
    <dbReference type="NCBI Taxonomy" id="1135996"/>
    <lineage>
        <taxon>Bacteria</taxon>
        <taxon>Bacillati</taxon>
        <taxon>Actinomycetota</taxon>
        <taxon>Actinomycetes</taxon>
        <taxon>Pseudonocardiales</taxon>
        <taxon>Pseudonocardiaceae</taxon>
        <taxon>Actinomycetospora</taxon>
        <taxon>environmental samples</taxon>
    </lineage>
</organism>
<dbReference type="GO" id="GO:0003700">
    <property type="term" value="F:DNA-binding transcription factor activity"/>
    <property type="evidence" value="ECO:0007669"/>
    <property type="project" value="TreeGrafter"/>
</dbReference>
<accession>A0A6J4I5Z1</accession>
<dbReference type="InterPro" id="IPR014757">
    <property type="entry name" value="Tscrpt_reg_IclR_C"/>
</dbReference>
<feature type="domain" description="HTH iclR-type" evidence="4">
    <location>
        <begin position="48"/>
        <end position="109"/>
    </location>
</feature>
<protein>
    <recommendedName>
        <fullName evidence="7">Transcriptional regulator, IclR family</fullName>
    </recommendedName>
</protein>
<dbReference type="SUPFAM" id="SSF55781">
    <property type="entry name" value="GAF domain-like"/>
    <property type="match status" value="1"/>
</dbReference>
<dbReference type="InterPro" id="IPR029016">
    <property type="entry name" value="GAF-like_dom_sf"/>
</dbReference>
<evidence type="ECO:0000256" key="1">
    <source>
        <dbReference type="ARBA" id="ARBA00023015"/>
    </source>
</evidence>
<evidence type="ECO:0000313" key="6">
    <source>
        <dbReference type="EMBL" id="CAA9241193.1"/>
    </source>
</evidence>
<dbReference type="SUPFAM" id="SSF46785">
    <property type="entry name" value="Winged helix' DNA-binding domain"/>
    <property type="match status" value="1"/>
</dbReference>
<reference evidence="6" key="1">
    <citation type="submission" date="2020-02" db="EMBL/GenBank/DDBJ databases">
        <authorList>
            <person name="Meier V. D."/>
        </authorList>
    </citation>
    <scope>NUCLEOTIDE SEQUENCE</scope>
    <source>
        <strain evidence="6">AVDCRST_MAG54</strain>
    </source>
</reference>
<dbReference type="InterPro" id="IPR036388">
    <property type="entry name" value="WH-like_DNA-bd_sf"/>
</dbReference>
<dbReference type="Gene3D" id="1.10.10.10">
    <property type="entry name" value="Winged helix-like DNA-binding domain superfamily/Winged helix DNA-binding domain"/>
    <property type="match status" value="1"/>
</dbReference>
<dbReference type="PANTHER" id="PTHR30136">
    <property type="entry name" value="HELIX-TURN-HELIX TRANSCRIPTIONAL REGULATOR, ICLR FAMILY"/>
    <property type="match status" value="1"/>
</dbReference>
<dbReference type="Pfam" id="PF01614">
    <property type="entry name" value="IclR_C"/>
    <property type="match status" value="1"/>
</dbReference>
<proteinExistence type="predicted"/>
<evidence type="ECO:0000259" key="4">
    <source>
        <dbReference type="PROSITE" id="PS51077"/>
    </source>
</evidence>
<gene>
    <name evidence="6" type="ORF">AVDCRST_MAG54-1511</name>
</gene>
<dbReference type="GO" id="GO:0045892">
    <property type="term" value="P:negative regulation of DNA-templated transcription"/>
    <property type="evidence" value="ECO:0007669"/>
    <property type="project" value="TreeGrafter"/>
</dbReference>
<evidence type="ECO:0000256" key="3">
    <source>
        <dbReference type="ARBA" id="ARBA00023163"/>
    </source>
</evidence>
<evidence type="ECO:0000256" key="2">
    <source>
        <dbReference type="ARBA" id="ARBA00023125"/>
    </source>
</evidence>
<dbReference type="GO" id="GO:0003677">
    <property type="term" value="F:DNA binding"/>
    <property type="evidence" value="ECO:0007669"/>
    <property type="project" value="UniProtKB-KW"/>
</dbReference>
<evidence type="ECO:0008006" key="7">
    <source>
        <dbReference type="Google" id="ProtNLM"/>
    </source>
</evidence>
<feature type="non-terminal residue" evidence="6">
    <location>
        <position position="1"/>
    </location>
</feature>
<dbReference type="AlphaFoldDB" id="A0A6J4I5Z1"/>
<keyword evidence="1" id="KW-0805">Transcription regulation</keyword>
<dbReference type="InterPro" id="IPR005471">
    <property type="entry name" value="Tscrpt_reg_IclR_N"/>
</dbReference>
<keyword evidence="2" id="KW-0238">DNA-binding</keyword>
<keyword evidence="3" id="KW-0804">Transcription</keyword>
<name>A0A6J4I5Z1_9PSEU</name>
<dbReference type="PROSITE" id="PS51078">
    <property type="entry name" value="ICLR_ED"/>
    <property type="match status" value="1"/>
</dbReference>
<dbReference type="EMBL" id="CADCTH010000206">
    <property type="protein sequence ID" value="CAA9241193.1"/>
    <property type="molecule type" value="Genomic_DNA"/>
</dbReference>
<dbReference type="Pfam" id="PF09339">
    <property type="entry name" value="HTH_IclR"/>
    <property type="match status" value="1"/>
</dbReference>
<dbReference type="InterPro" id="IPR050707">
    <property type="entry name" value="HTH_MetabolicPath_Reg"/>
</dbReference>
<dbReference type="PANTHER" id="PTHR30136:SF24">
    <property type="entry name" value="HTH-TYPE TRANSCRIPTIONAL REPRESSOR ALLR"/>
    <property type="match status" value="1"/>
</dbReference>
<dbReference type="PROSITE" id="PS51077">
    <property type="entry name" value="HTH_ICLR"/>
    <property type="match status" value="1"/>
</dbReference>
<dbReference type="InterPro" id="IPR036390">
    <property type="entry name" value="WH_DNA-bd_sf"/>
</dbReference>
<dbReference type="Gene3D" id="3.30.450.40">
    <property type="match status" value="1"/>
</dbReference>
<feature type="domain" description="IclR-ED" evidence="5">
    <location>
        <begin position="110"/>
        <end position="293"/>
    </location>
</feature>
<dbReference type="SMART" id="SM00346">
    <property type="entry name" value="HTH_ICLR"/>
    <property type="match status" value="1"/>
</dbReference>
<evidence type="ECO:0000259" key="5">
    <source>
        <dbReference type="PROSITE" id="PS51078"/>
    </source>
</evidence>